<comment type="caution">
    <text evidence="1">The sequence shown here is derived from an EMBL/GenBank/DDBJ whole genome shotgun (WGS) entry which is preliminary data.</text>
</comment>
<name>A0AAW8PZA1_VIBPH</name>
<dbReference type="AlphaFoldDB" id="A0AAW8PZA1"/>
<proteinExistence type="predicted"/>
<accession>A0AAW8PZA1</accession>
<sequence length="164" mass="18106">MFFKVAESAKSGDTLIGSFSVQGKSARSYKALRCLSVPMEDVNAVLHKVILEGKDKVEAKDVMSLKFKEKQASRGSLEVLKKGAREAVGWVPSVQILHEMEHEFQQFLFFVNELKDKLVADLTKDNGAALFSSVNENLSVILNSDVKLSSKDKKKLSDSLSLIA</sequence>
<protein>
    <submittedName>
        <fullName evidence="1">Uncharacterized protein</fullName>
    </submittedName>
</protein>
<dbReference type="RefSeq" id="WP_311020503.1">
    <property type="nucleotide sequence ID" value="NZ_JAUHGG010000003.1"/>
</dbReference>
<dbReference type="Proteomes" id="UP001253193">
    <property type="component" value="Unassembled WGS sequence"/>
</dbReference>
<organism evidence="1 2">
    <name type="scientific">Vibrio parahaemolyticus</name>
    <dbReference type="NCBI Taxonomy" id="670"/>
    <lineage>
        <taxon>Bacteria</taxon>
        <taxon>Pseudomonadati</taxon>
        <taxon>Pseudomonadota</taxon>
        <taxon>Gammaproteobacteria</taxon>
        <taxon>Vibrionales</taxon>
        <taxon>Vibrionaceae</taxon>
        <taxon>Vibrio</taxon>
    </lineage>
</organism>
<dbReference type="EMBL" id="JAUHGG010000003">
    <property type="protein sequence ID" value="MDS1821592.1"/>
    <property type="molecule type" value="Genomic_DNA"/>
</dbReference>
<gene>
    <name evidence="1" type="ORF">QX249_13040</name>
</gene>
<evidence type="ECO:0000313" key="1">
    <source>
        <dbReference type="EMBL" id="MDS1821592.1"/>
    </source>
</evidence>
<evidence type="ECO:0000313" key="2">
    <source>
        <dbReference type="Proteomes" id="UP001253193"/>
    </source>
</evidence>
<reference evidence="1" key="1">
    <citation type="submission" date="2023-06" db="EMBL/GenBank/DDBJ databases">
        <title>Genomic Diversity of Vibrio spp. and Metagenomic Analysis of Pathogens in Florida Gulf Coastal Waters Following Hurricane Ian.</title>
        <authorList>
            <person name="Brumfield K.D."/>
        </authorList>
    </citation>
    <scope>NUCLEOTIDE SEQUENCE</scope>
    <source>
        <strain evidence="1">WBS2B-138</strain>
    </source>
</reference>